<dbReference type="InterPro" id="IPR041700">
    <property type="entry name" value="OMP_b-brl_3"/>
</dbReference>
<gene>
    <name evidence="6" type="ORF">HNP24_000717</name>
</gene>
<dbReference type="PANTHER" id="PTHR40980:SF4">
    <property type="entry name" value="TONB-DEPENDENT RECEPTOR-LIKE BETA-BARREL DOMAIN-CONTAINING PROTEIN"/>
    <property type="match status" value="1"/>
</dbReference>
<evidence type="ECO:0000259" key="5">
    <source>
        <dbReference type="Pfam" id="PF14905"/>
    </source>
</evidence>
<proteinExistence type="predicted"/>
<feature type="domain" description="Outer membrane protein beta-barrel" evidence="5">
    <location>
        <begin position="356"/>
        <end position="728"/>
    </location>
</feature>
<evidence type="ECO:0000313" key="7">
    <source>
        <dbReference type="Proteomes" id="UP000587367"/>
    </source>
</evidence>
<keyword evidence="2" id="KW-0472">Membrane</keyword>
<dbReference type="Pfam" id="PF14905">
    <property type="entry name" value="OMP_b-brl_3"/>
    <property type="match status" value="1"/>
</dbReference>
<dbReference type="InterPro" id="IPR037066">
    <property type="entry name" value="Plug_dom_sf"/>
</dbReference>
<dbReference type="RefSeq" id="WP_184553041.1">
    <property type="nucleotide sequence ID" value="NZ_JACHKS010000001.1"/>
</dbReference>
<feature type="chain" id="PRO_5046152496" description="Outer membrane protein beta-barrel domain-containing protein" evidence="4">
    <location>
        <begin position="20"/>
        <end position="748"/>
    </location>
</feature>
<comment type="subcellular location">
    <subcellularLocation>
        <location evidence="1">Cell outer membrane</location>
    </subcellularLocation>
</comment>
<dbReference type="PANTHER" id="PTHR40980">
    <property type="entry name" value="PLUG DOMAIN-CONTAINING PROTEIN"/>
    <property type="match status" value="1"/>
</dbReference>
<sequence>MRKLSILLFILFFSNFLYSQSIIGSITGAEQNKEYNIAIKKNNIVVANILSQKGNFTYNNEITAGNYTLEIYDKSTLLKKKNISLASKENRLIVDLSKEVEEVVIQSNKFIDLRADRLVFSLANSPFKDGFNSFEVLKKVPFLIVNDDKVSIVGKGDMIFTINDKRVNYSEQELIEYLKTIPSENIDKIEVITNPPTKYDSYGNGGVVNIKLKRPKDDLGLILSSSYIQRTHPNYSNNINFNYTKNKVSLNVNANYLKNQLQNDYRYFLTDSNDFFKQSSVERSQINNDKLSSSLNFNYKLNKNTDIGLLYDFFYSTTDNTTDKRIFQSAGSSIEDNSKYSNNSVKNVLNLYSDIKIDTLGSKISLLANYINNNADDSNDLGNYLYNNNNDQKNNIYAFQGDLTLVRKKVDYNAGFNINRFTNDIINDSNQGSNIFNYRELIYNTYFDVDLTINEKFSLKGGLKYENWTRNINDIKINNNYLFPTLNLSYKLNKKNSFTLSYSKRLVKPYLSYLNPYRNYTTENSYFTGNPYLNAYTVNNIDFRYAYNSVLFFNLYSNFNKDVYGSITKFEGDGREVRTYDNYYSSSVYGTSISYFYRKIKWFDSQLYYNLYYVDSDVRSDFQSKNGFVNVLYADSNFYLKKDKSTFLSLSYFISLPYKAVNNENRTNASFSASFKTNLIKDLLTLSIAASDIFKQQGEKRTTYFSNADKQSYYRYNDFRRVSITLTYKIGKRKNSKRIDSNDRIEGQ</sequence>
<evidence type="ECO:0000256" key="2">
    <source>
        <dbReference type="ARBA" id="ARBA00023136"/>
    </source>
</evidence>
<dbReference type="SUPFAM" id="SSF56935">
    <property type="entry name" value="Porins"/>
    <property type="match status" value="1"/>
</dbReference>
<dbReference type="InterPro" id="IPR036942">
    <property type="entry name" value="Beta-barrel_TonB_sf"/>
</dbReference>
<comment type="caution">
    <text evidence="6">The sequence shown here is derived from an EMBL/GenBank/DDBJ whole genome shotgun (WGS) entry which is preliminary data.</text>
</comment>
<evidence type="ECO:0000256" key="3">
    <source>
        <dbReference type="ARBA" id="ARBA00023237"/>
    </source>
</evidence>
<dbReference type="Proteomes" id="UP000587367">
    <property type="component" value="Unassembled WGS sequence"/>
</dbReference>
<evidence type="ECO:0000256" key="4">
    <source>
        <dbReference type="SAM" id="SignalP"/>
    </source>
</evidence>
<evidence type="ECO:0000313" key="6">
    <source>
        <dbReference type="EMBL" id="MBB6329767.1"/>
    </source>
</evidence>
<organism evidence="6 7">
    <name type="scientific">Chryseobacterium sediminis</name>
    <dbReference type="NCBI Taxonomy" id="1679494"/>
    <lineage>
        <taxon>Bacteria</taxon>
        <taxon>Pseudomonadati</taxon>
        <taxon>Bacteroidota</taxon>
        <taxon>Flavobacteriia</taxon>
        <taxon>Flavobacteriales</taxon>
        <taxon>Weeksellaceae</taxon>
        <taxon>Chryseobacterium group</taxon>
        <taxon>Chryseobacterium</taxon>
    </lineage>
</organism>
<evidence type="ECO:0000256" key="1">
    <source>
        <dbReference type="ARBA" id="ARBA00004442"/>
    </source>
</evidence>
<accession>A0ABR6PVM6</accession>
<feature type="signal peptide" evidence="4">
    <location>
        <begin position="1"/>
        <end position="19"/>
    </location>
</feature>
<keyword evidence="4" id="KW-0732">Signal</keyword>
<reference evidence="6 7" key="1">
    <citation type="submission" date="2020-08" db="EMBL/GenBank/DDBJ databases">
        <title>Functional genomics of gut bacteria from endangered species of beetles.</title>
        <authorList>
            <person name="Carlos-Shanley C."/>
        </authorList>
    </citation>
    <scope>NUCLEOTIDE SEQUENCE [LARGE SCALE GENOMIC DNA]</scope>
    <source>
        <strain evidence="6 7">S00068</strain>
    </source>
</reference>
<keyword evidence="3" id="KW-0998">Cell outer membrane</keyword>
<dbReference type="Gene3D" id="2.40.170.20">
    <property type="entry name" value="TonB-dependent receptor, beta-barrel domain"/>
    <property type="match status" value="1"/>
</dbReference>
<protein>
    <recommendedName>
        <fullName evidence="5">Outer membrane protein beta-barrel domain-containing protein</fullName>
    </recommendedName>
</protein>
<dbReference type="Gene3D" id="2.170.130.10">
    <property type="entry name" value="TonB-dependent receptor, plug domain"/>
    <property type="match status" value="1"/>
</dbReference>
<keyword evidence="7" id="KW-1185">Reference proteome</keyword>
<name>A0ABR6PVM6_9FLAO</name>
<dbReference type="EMBL" id="JACHKS010000001">
    <property type="protein sequence ID" value="MBB6329767.1"/>
    <property type="molecule type" value="Genomic_DNA"/>
</dbReference>